<evidence type="ECO:0000313" key="14">
    <source>
        <dbReference type="EMBL" id="CAH1796128.1"/>
    </source>
</evidence>
<keyword evidence="5 13" id="KW-0349">Heme</keyword>
<dbReference type="EMBL" id="CAIIXF020000010">
    <property type="protein sequence ID" value="CAH1796128.1"/>
    <property type="molecule type" value="Genomic_DNA"/>
</dbReference>
<protein>
    <recommendedName>
        <fullName evidence="4 13">Cytochrome c oxidase subunit 5A, mitochondrial</fullName>
    </recommendedName>
    <alternativeName>
        <fullName evidence="12 13">Cytochrome c oxidase polypeptide Va</fullName>
    </alternativeName>
</protein>
<keyword evidence="7 13" id="KW-0999">Mitochondrion inner membrane</keyword>
<dbReference type="PANTHER" id="PTHR14200">
    <property type="entry name" value="CYTOCHROME C OXIDASE POLYPEPTIDE"/>
    <property type="match status" value="1"/>
</dbReference>
<accession>A0A8J1TUK6</accession>
<dbReference type="GO" id="GO:0045277">
    <property type="term" value="C:respiratory chain complex IV"/>
    <property type="evidence" value="ECO:0007669"/>
    <property type="project" value="UniProtKB-UniRule"/>
</dbReference>
<dbReference type="UniPathway" id="UPA00705"/>
<evidence type="ECO:0000256" key="6">
    <source>
        <dbReference type="ARBA" id="ARBA00022723"/>
    </source>
</evidence>
<evidence type="ECO:0000256" key="9">
    <source>
        <dbReference type="ARBA" id="ARBA00023004"/>
    </source>
</evidence>
<evidence type="ECO:0000313" key="15">
    <source>
        <dbReference type="Proteomes" id="UP000749559"/>
    </source>
</evidence>
<evidence type="ECO:0000256" key="12">
    <source>
        <dbReference type="ARBA" id="ARBA00031049"/>
    </source>
</evidence>
<sequence length="154" mass="17501">MFRSIAQRLGATATTVVRSNIQRTTPVVCTVRHGHGKKETDEEVDARYEALFNNPELDGWMFRKACNDLQGMDMVPEPRIIVSALKAARRLNDYSLTTRYLEAVKAKCGNRLDVIWPYILQEIRPTLDELGISTPEELGFDKPELAVEDVQDIH</sequence>
<comment type="caution">
    <text evidence="14">The sequence shown here is derived from an EMBL/GenBank/DDBJ whole genome shotgun (WGS) entry which is preliminary data.</text>
</comment>
<dbReference type="SUPFAM" id="SSF48479">
    <property type="entry name" value="Cytochrome c oxidase subunit E"/>
    <property type="match status" value="1"/>
</dbReference>
<evidence type="ECO:0000256" key="7">
    <source>
        <dbReference type="ARBA" id="ARBA00022792"/>
    </source>
</evidence>
<evidence type="ECO:0000256" key="3">
    <source>
        <dbReference type="ARBA" id="ARBA00007972"/>
    </source>
</evidence>
<evidence type="ECO:0000256" key="8">
    <source>
        <dbReference type="ARBA" id="ARBA00022946"/>
    </source>
</evidence>
<keyword evidence="6 13" id="KW-0479">Metal-binding</keyword>
<evidence type="ECO:0000256" key="1">
    <source>
        <dbReference type="ARBA" id="ARBA00004443"/>
    </source>
</evidence>
<dbReference type="InterPro" id="IPR036545">
    <property type="entry name" value="Cyt_c_oxidase_su5A/6_sf"/>
</dbReference>
<dbReference type="InterPro" id="IPR003204">
    <property type="entry name" value="Cyt_c_oxidase_su5A/6"/>
</dbReference>
<dbReference type="Proteomes" id="UP000749559">
    <property type="component" value="Unassembled WGS sequence"/>
</dbReference>
<dbReference type="Pfam" id="PF02284">
    <property type="entry name" value="COX5A"/>
    <property type="match status" value="1"/>
</dbReference>
<comment type="subcellular location">
    <subcellularLocation>
        <location evidence="1 13">Mitochondrion inner membrane</location>
        <topology evidence="1 13">Peripheral membrane protein</topology>
        <orientation evidence="1 13">Matrix side</orientation>
    </subcellularLocation>
</comment>
<evidence type="ECO:0000256" key="13">
    <source>
        <dbReference type="RuleBase" id="RU368103"/>
    </source>
</evidence>
<organism evidence="14 15">
    <name type="scientific">Owenia fusiformis</name>
    <name type="common">Polychaete worm</name>
    <dbReference type="NCBI Taxonomy" id="6347"/>
    <lineage>
        <taxon>Eukaryota</taxon>
        <taxon>Metazoa</taxon>
        <taxon>Spiralia</taxon>
        <taxon>Lophotrochozoa</taxon>
        <taxon>Annelida</taxon>
        <taxon>Polychaeta</taxon>
        <taxon>Sedentaria</taxon>
        <taxon>Canalipalpata</taxon>
        <taxon>Sabellida</taxon>
        <taxon>Oweniida</taxon>
        <taxon>Oweniidae</taxon>
        <taxon>Owenia</taxon>
    </lineage>
</organism>
<dbReference type="PANTHER" id="PTHR14200:SF11">
    <property type="entry name" value="CYTOCHROME C OXIDASE SUBUNIT 5A, MITOCHONDRIAL"/>
    <property type="match status" value="1"/>
</dbReference>
<evidence type="ECO:0000256" key="4">
    <source>
        <dbReference type="ARBA" id="ARBA00021968"/>
    </source>
</evidence>
<dbReference type="Gene3D" id="1.25.40.40">
    <property type="entry name" value="Cytochrome c oxidase, subunit Va/VI"/>
    <property type="match status" value="1"/>
</dbReference>
<evidence type="ECO:0000256" key="5">
    <source>
        <dbReference type="ARBA" id="ARBA00022617"/>
    </source>
</evidence>
<evidence type="ECO:0000256" key="11">
    <source>
        <dbReference type="ARBA" id="ARBA00023136"/>
    </source>
</evidence>
<comment type="pathway">
    <text evidence="2 13">Energy metabolism; oxidative phosphorylation.</text>
</comment>
<reference evidence="14" key="1">
    <citation type="submission" date="2022-03" db="EMBL/GenBank/DDBJ databases">
        <authorList>
            <person name="Martin C."/>
        </authorList>
    </citation>
    <scope>NUCLEOTIDE SEQUENCE</scope>
</reference>
<dbReference type="CDD" id="cd00923">
    <property type="entry name" value="Cyt_c_Oxidase_Va"/>
    <property type="match status" value="1"/>
</dbReference>
<keyword evidence="15" id="KW-1185">Reference proteome</keyword>
<dbReference type="GO" id="GO:0005743">
    <property type="term" value="C:mitochondrial inner membrane"/>
    <property type="evidence" value="ECO:0007669"/>
    <property type="project" value="UniProtKB-SubCell"/>
</dbReference>
<comment type="similarity">
    <text evidence="3 13">Belongs to the cytochrome c oxidase subunit 5A family.</text>
</comment>
<dbReference type="OrthoDB" id="5778907at2759"/>
<proteinExistence type="inferred from homology"/>
<evidence type="ECO:0000256" key="10">
    <source>
        <dbReference type="ARBA" id="ARBA00023128"/>
    </source>
</evidence>
<keyword evidence="10 13" id="KW-0496">Mitochondrion</keyword>
<evidence type="ECO:0000256" key="2">
    <source>
        <dbReference type="ARBA" id="ARBA00004673"/>
    </source>
</evidence>
<comment type="function">
    <text evidence="13">Component of the cytochrome c oxidase, the last enzyme in the mitochondrial electron transport chain which drives oxidative phosphorylation. The respiratory chain contains 3 multisubunit complexes succinate dehydrogenase (complex II, CII), ubiquinol-cytochrome c oxidoreductase (cytochrome b-c1 complex, complex III, CIII) and cytochrome c oxidase (complex IV, CIV), that cooperate to transfer electrons derived from NADH and succinate to molecular oxygen, creating an electrochemical gradient over the inner membrane that drives transmembrane transport and the ATP synthase. Cytochrome c oxidase is the component of the respiratory chain that catalyzes the reduction of oxygen to water. Electrons originating from reduced cytochrome c in the intermembrane space (IMS) are transferred via the dinuclear copper A center (CU(A)) of subunit 2 and heme A of subunit 1 to the active site in subunit 1, a binuclear center (BNC) formed by heme A3 and copper B (CU(B)). The BNC reduces molecular oxygen to 2 water molecules using 4 electrons from cytochrome c in the IMS and 4 protons from the mitochondrial matrix.</text>
</comment>
<keyword evidence="8 13" id="KW-0809">Transit peptide</keyword>
<comment type="subunit">
    <text evidence="13">Component of the cytochrome c oxidase (complex IV, CIV), a multisubunit enzyme composed of a catalytic core of 3 subunits and several supernumerary subunits. The complex exists as a monomer or a dimer and forms supercomplexes (SCs) in the inner mitochondrial membrane with ubiquinol-cytochrome c oxidoreductase (cytochrome b-c1 complex, complex III, CIII).</text>
</comment>
<dbReference type="GO" id="GO:0006123">
    <property type="term" value="P:mitochondrial electron transport, cytochrome c to oxygen"/>
    <property type="evidence" value="ECO:0007669"/>
    <property type="project" value="UniProtKB-UniRule"/>
</dbReference>
<dbReference type="GO" id="GO:0046872">
    <property type="term" value="F:metal ion binding"/>
    <property type="evidence" value="ECO:0007669"/>
    <property type="project" value="UniProtKB-UniRule"/>
</dbReference>
<keyword evidence="11 13" id="KW-0472">Membrane</keyword>
<name>A0A8J1TUK6_OWEFU</name>
<keyword evidence="9 13" id="KW-0408">Iron</keyword>
<dbReference type="AlphaFoldDB" id="A0A8J1TUK6"/>
<gene>
    <name evidence="14" type="ORF">OFUS_LOCUS20573</name>
</gene>